<evidence type="ECO:0000313" key="3">
    <source>
        <dbReference type="Proteomes" id="UP000032670"/>
    </source>
</evidence>
<protein>
    <submittedName>
        <fullName evidence="1">Uncharacterized protein</fullName>
    </submittedName>
</protein>
<reference evidence="1 4" key="2">
    <citation type="submission" date="2018-02" db="EMBL/GenBank/DDBJ databases">
        <title>Acetobacter orientalis genome.</title>
        <authorList>
            <person name="Nakashima N."/>
            <person name="Tamura T."/>
        </authorList>
    </citation>
    <scope>NUCLEOTIDE SEQUENCE [LARGE SCALE GENOMIC DNA]</scope>
    <source>
        <strain evidence="1 4">FAN1</strain>
    </source>
</reference>
<dbReference type="GeneID" id="79382553"/>
<proteinExistence type="predicted"/>
<name>A0A2Z5ZIK9_9PROT</name>
<dbReference type="Proteomes" id="UP000270034">
    <property type="component" value="Chromosome"/>
</dbReference>
<gene>
    <name evidence="2" type="ORF">Abor_033_013</name>
    <name evidence="1" type="ORF">AcetOrient_orf02792</name>
</gene>
<dbReference type="EMBL" id="BAMX01000033">
    <property type="protein sequence ID" value="GAN66955.1"/>
    <property type="molecule type" value="Genomic_DNA"/>
</dbReference>
<reference evidence="2 3" key="1">
    <citation type="submission" date="2012-11" db="EMBL/GenBank/DDBJ databases">
        <title>Whole genome sequence of Acetobacter orientalis 21F-2.</title>
        <authorList>
            <person name="Azuma Y."/>
            <person name="Higashiura N."/>
            <person name="Hirakawa H."/>
            <person name="Matsushita K."/>
        </authorList>
    </citation>
    <scope>NUCLEOTIDE SEQUENCE [LARGE SCALE GENOMIC DNA]</scope>
    <source>
        <strain evidence="2 3">21F-2</strain>
    </source>
</reference>
<dbReference type="RefSeq" id="WP_261767215.1">
    <property type="nucleotide sequence ID" value="NZ_BAMX01000033.1"/>
</dbReference>
<sequence length="43" mass="4413">MHSLTLILAAAAIGLGLSVADRNVAETVAYHGQATQHAALLSR</sequence>
<keyword evidence="3" id="KW-1185">Reference proteome</keyword>
<accession>A0A0D6NMV1</accession>
<dbReference type="STRING" id="1231341.Abor_033_013"/>
<organism evidence="1 4">
    <name type="scientific">Acetobacter orientalis</name>
    <dbReference type="NCBI Taxonomy" id="146474"/>
    <lineage>
        <taxon>Bacteria</taxon>
        <taxon>Pseudomonadati</taxon>
        <taxon>Pseudomonadota</taxon>
        <taxon>Alphaproteobacteria</taxon>
        <taxon>Acetobacterales</taxon>
        <taxon>Acetobacteraceae</taxon>
        <taxon>Acetobacter</taxon>
    </lineage>
</organism>
<dbReference type="KEGG" id="aot:AcetOri_orf02792"/>
<evidence type="ECO:0000313" key="1">
    <source>
        <dbReference type="EMBL" id="BBC80209.1"/>
    </source>
</evidence>
<evidence type="ECO:0000313" key="4">
    <source>
        <dbReference type="Proteomes" id="UP000270034"/>
    </source>
</evidence>
<dbReference type="AlphaFoldDB" id="A0A2Z5ZIK9"/>
<evidence type="ECO:0000313" key="2">
    <source>
        <dbReference type="EMBL" id="GAN66955.1"/>
    </source>
</evidence>
<dbReference type="Proteomes" id="UP000032670">
    <property type="component" value="Unassembled WGS sequence"/>
</dbReference>
<accession>A0A2Z5ZIK9</accession>
<dbReference type="EMBL" id="AP018515">
    <property type="protein sequence ID" value="BBC80209.1"/>
    <property type="molecule type" value="Genomic_DNA"/>
</dbReference>